<accession>A0ABS4KKS5</accession>
<dbReference type="EMBL" id="JAGGLI010000016">
    <property type="protein sequence ID" value="MBP2027831.1"/>
    <property type="molecule type" value="Genomic_DNA"/>
</dbReference>
<dbReference type="Gene3D" id="3.40.50.300">
    <property type="entry name" value="P-loop containing nucleotide triphosphate hydrolases"/>
    <property type="match status" value="1"/>
</dbReference>
<dbReference type="Proteomes" id="UP001314903">
    <property type="component" value="Unassembled WGS sequence"/>
</dbReference>
<feature type="binding site" evidence="7">
    <location>
        <begin position="10"/>
        <end position="15"/>
    </location>
    <ligand>
        <name>ATP</name>
        <dbReference type="ChEBI" id="CHEBI:30616"/>
    </ligand>
</feature>
<evidence type="ECO:0000256" key="2">
    <source>
        <dbReference type="ARBA" id="ARBA00022679"/>
    </source>
</evidence>
<comment type="pathway">
    <text evidence="7">Metabolic intermediate biosynthesis; chorismate biosynthesis; chorismate from D-erythrose 4-phosphate and phosphoenolpyruvate: step 5/7.</text>
</comment>
<proteinExistence type="inferred from homology"/>
<keyword evidence="9" id="KW-1185">Reference proteome</keyword>
<comment type="caution">
    <text evidence="7">Lacks conserved residue(s) required for the propagation of feature annotation.</text>
</comment>
<keyword evidence="7" id="KW-0479">Metal-binding</keyword>
<evidence type="ECO:0000256" key="5">
    <source>
        <dbReference type="ARBA" id="ARBA00022840"/>
    </source>
</evidence>
<comment type="subcellular location">
    <subcellularLocation>
        <location evidence="7">Cytoplasm</location>
    </subcellularLocation>
</comment>
<sequence length="166" mass="19016">MKLAFIGMMGSGKTTISKVVSDLLSLKYFSIDEEIEKNNKKTITDIFKEEGEAYFRNEELLTISRLAKKNDAVIDCGGGIILNPKNIEILKENGFIVLFLNRDIDAIFEDIDSNTRPLLKENPEKLFEIYNHRIEKYRTYSDYIIDNDGTIDKVAKSIKNLVLSLK</sequence>
<dbReference type="InterPro" id="IPR027417">
    <property type="entry name" value="P-loop_NTPase"/>
</dbReference>
<evidence type="ECO:0000256" key="3">
    <source>
        <dbReference type="ARBA" id="ARBA00022741"/>
    </source>
</evidence>
<feature type="binding site" evidence="7">
    <location>
        <position position="32"/>
    </location>
    <ligand>
        <name>substrate</name>
    </ligand>
</feature>
<feature type="binding site" evidence="7">
    <location>
        <position position="56"/>
    </location>
    <ligand>
        <name>substrate</name>
    </ligand>
</feature>
<dbReference type="InterPro" id="IPR000623">
    <property type="entry name" value="Shikimate_kinase/TSH1"/>
</dbReference>
<keyword evidence="4 7" id="KW-0418">Kinase</keyword>
<evidence type="ECO:0000256" key="6">
    <source>
        <dbReference type="ARBA" id="ARBA00023141"/>
    </source>
</evidence>
<dbReference type="GO" id="GO:0004765">
    <property type="term" value="F:shikimate kinase activity"/>
    <property type="evidence" value="ECO:0007669"/>
    <property type="project" value="UniProtKB-EC"/>
</dbReference>
<gene>
    <name evidence="7" type="primary">aroK</name>
    <name evidence="8" type="ORF">J2Z35_001629</name>
</gene>
<dbReference type="PANTHER" id="PTHR21087">
    <property type="entry name" value="SHIKIMATE KINASE"/>
    <property type="match status" value="1"/>
</dbReference>
<dbReference type="EC" id="2.7.1.71" evidence="7"/>
<dbReference type="PRINTS" id="PR01100">
    <property type="entry name" value="SHIKIMTKNASE"/>
</dbReference>
<dbReference type="PANTHER" id="PTHR21087:SF16">
    <property type="entry name" value="SHIKIMATE KINASE 1, CHLOROPLASTIC"/>
    <property type="match status" value="1"/>
</dbReference>
<keyword evidence="3 7" id="KW-0547">Nucleotide-binding</keyword>
<dbReference type="RefSeq" id="WP_209660891.1">
    <property type="nucleotide sequence ID" value="NZ_JAGGLI010000016.1"/>
</dbReference>
<organism evidence="8 9">
    <name type="scientific">Acetoanaerobium pronyense</name>
    <dbReference type="NCBI Taxonomy" id="1482736"/>
    <lineage>
        <taxon>Bacteria</taxon>
        <taxon>Bacillati</taxon>
        <taxon>Bacillota</taxon>
        <taxon>Clostridia</taxon>
        <taxon>Peptostreptococcales</taxon>
        <taxon>Filifactoraceae</taxon>
        <taxon>Acetoanaerobium</taxon>
    </lineage>
</organism>
<reference evidence="8 9" key="1">
    <citation type="submission" date="2021-03" db="EMBL/GenBank/DDBJ databases">
        <title>Genomic Encyclopedia of Type Strains, Phase IV (KMG-IV): sequencing the most valuable type-strain genomes for metagenomic binning, comparative biology and taxonomic classification.</title>
        <authorList>
            <person name="Goeker M."/>
        </authorList>
    </citation>
    <scope>NUCLEOTIDE SEQUENCE [LARGE SCALE GENOMIC DNA]</scope>
    <source>
        <strain evidence="8 9">DSM 27512</strain>
    </source>
</reference>
<dbReference type="CDD" id="cd00464">
    <property type="entry name" value="SK"/>
    <property type="match status" value="1"/>
</dbReference>
<name>A0ABS4KKS5_9FIRM</name>
<keyword evidence="6 7" id="KW-0057">Aromatic amino acid biosynthesis</keyword>
<dbReference type="InterPro" id="IPR031322">
    <property type="entry name" value="Shikimate/glucono_kinase"/>
</dbReference>
<evidence type="ECO:0000256" key="7">
    <source>
        <dbReference type="HAMAP-Rule" id="MF_00109"/>
    </source>
</evidence>
<comment type="catalytic activity">
    <reaction evidence="7">
        <text>shikimate + ATP = 3-phosphoshikimate + ADP + H(+)</text>
        <dbReference type="Rhea" id="RHEA:13121"/>
        <dbReference type="ChEBI" id="CHEBI:15378"/>
        <dbReference type="ChEBI" id="CHEBI:30616"/>
        <dbReference type="ChEBI" id="CHEBI:36208"/>
        <dbReference type="ChEBI" id="CHEBI:145989"/>
        <dbReference type="ChEBI" id="CHEBI:456216"/>
        <dbReference type="EC" id="2.7.1.71"/>
    </reaction>
</comment>
<feature type="binding site" evidence="7">
    <location>
        <position position="14"/>
    </location>
    <ligand>
        <name>Mg(2+)</name>
        <dbReference type="ChEBI" id="CHEBI:18420"/>
    </ligand>
</feature>
<keyword evidence="1 7" id="KW-0028">Amino-acid biosynthesis</keyword>
<keyword evidence="5 7" id="KW-0067">ATP-binding</keyword>
<comment type="subunit">
    <text evidence="7">Monomer.</text>
</comment>
<comment type="cofactor">
    <cofactor evidence="7">
        <name>Mg(2+)</name>
        <dbReference type="ChEBI" id="CHEBI:18420"/>
    </cofactor>
    <text evidence="7">Binds 1 Mg(2+) ion per subunit.</text>
</comment>
<feature type="binding site" evidence="7">
    <location>
        <position position="116"/>
    </location>
    <ligand>
        <name>ATP</name>
        <dbReference type="ChEBI" id="CHEBI:30616"/>
    </ligand>
</feature>
<feature type="binding site" evidence="7">
    <location>
        <position position="133"/>
    </location>
    <ligand>
        <name>substrate</name>
    </ligand>
</feature>
<evidence type="ECO:0000256" key="4">
    <source>
        <dbReference type="ARBA" id="ARBA00022777"/>
    </source>
</evidence>
<comment type="caution">
    <text evidence="8">The sequence shown here is derived from an EMBL/GenBank/DDBJ whole genome shotgun (WGS) entry which is preliminary data.</text>
</comment>
<keyword evidence="7" id="KW-0460">Magnesium</keyword>
<evidence type="ECO:0000313" key="9">
    <source>
        <dbReference type="Proteomes" id="UP001314903"/>
    </source>
</evidence>
<dbReference type="Pfam" id="PF01202">
    <property type="entry name" value="SKI"/>
    <property type="match status" value="1"/>
</dbReference>
<evidence type="ECO:0000313" key="8">
    <source>
        <dbReference type="EMBL" id="MBP2027831.1"/>
    </source>
</evidence>
<keyword evidence="2 7" id="KW-0808">Transferase</keyword>
<dbReference type="HAMAP" id="MF_00109">
    <property type="entry name" value="Shikimate_kinase"/>
    <property type="match status" value="1"/>
</dbReference>
<dbReference type="SUPFAM" id="SSF52540">
    <property type="entry name" value="P-loop containing nucleoside triphosphate hydrolases"/>
    <property type="match status" value="1"/>
</dbReference>
<protein>
    <recommendedName>
        <fullName evidence="7">Shikimate kinase</fullName>
        <shortName evidence="7">SK</shortName>
        <ecNumber evidence="7">2.7.1.71</ecNumber>
    </recommendedName>
</protein>
<evidence type="ECO:0000256" key="1">
    <source>
        <dbReference type="ARBA" id="ARBA00022605"/>
    </source>
</evidence>
<comment type="function">
    <text evidence="7">Catalyzes the specific phosphorylation of the 3-hydroxyl group of shikimic acid using ATP as a cosubstrate.</text>
</comment>
<keyword evidence="7" id="KW-0963">Cytoplasm</keyword>
<comment type="similarity">
    <text evidence="7">Belongs to the shikimate kinase family.</text>
</comment>
<feature type="binding site" evidence="7">
    <location>
        <position position="78"/>
    </location>
    <ligand>
        <name>substrate</name>
    </ligand>
</feature>